<dbReference type="EMBL" id="SJCY01000009">
    <property type="protein sequence ID" value="TDG35599.1"/>
    <property type="molecule type" value="Genomic_DNA"/>
</dbReference>
<evidence type="ECO:0000313" key="1">
    <source>
        <dbReference type="EMBL" id="TDG35599.1"/>
    </source>
</evidence>
<accession>A0A4R5MKI2</accession>
<proteinExistence type="predicted"/>
<name>A0A4R5MKI2_9SPHI</name>
<dbReference type="AlphaFoldDB" id="A0A4R5MKI2"/>
<protein>
    <recommendedName>
        <fullName evidence="3">Lipoprotein</fullName>
    </recommendedName>
</protein>
<comment type="caution">
    <text evidence="1">The sequence shown here is derived from an EMBL/GenBank/DDBJ whole genome shotgun (WGS) entry which is preliminary data.</text>
</comment>
<dbReference type="RefSeq" id="WP_133263209.1">
    <property type="nucleotide sequence ID" value="NZ_SJCY01000009.1"/>
</dbReference>
<dbReference type="Proteomes" id="UP000295668">
    <property type="component" value="Unassembled WGS sequence"/>
</dbReference>
<dbReference type="OrthoDB" id="1094983at2"/>
<evidence type="ECO:0008006" key="3">
    <source>
        <dbReference type="Google" id="ProtNLM"/>
    </source>
</evidence>
<evidence type="ECO:0000313" key="2">
    <source>
        <dbReference type="Proteomes" id="UP000295668"/>
    </source>
</evidence>
<keyword evidence="2" id="KW-1185">Reference proteome</keyword>
<gene>
    <name evidence="1" type="ORF">EZJ43_13340</name>
</gene>
<dbReference type="PROSITE" id="PS51257">
    <property type="entry name" value="PROKAR_LIPOPROTEIN"/>
    <property type="match status" value="1"/>
</dbReference>
<sequence>MKILTYISTFVAISLFSCSSKPDIKLIGIYIEPYYNSSPFKINVGSYSEALKTADEKTILDVAQKIKSNIDKVDLITMYMLSTRLYDLNKKDEAVYWFYTASFRRNVFKQIALDSAHGTETGELIQALDSYKTLLGEYVNGYALGQIDKNIENCKAVIADNSNMKSLSMAYPTLKFDETKLPEAVKNAVKDREEFIKYMDDNRAEIKAKRTENGIDGKY</sequence>
<reference evidence="1 2" key="1">
    <citation type="submission" date="2019-02" db="EMBL/GenBank/DDBJ databases">
        <title>Pedobacter sp. nov., a novel speices isolated from soil of pinguins habitat in Antarcitica.</title>
        <authorList>
            <person name="He R.-H."/>
        </authorList>
    </citation>
    <scope>NUCLEOTIDE SEQUENCE [LARGE SCALE GENOMIC DNA]</scope>
    <source>
        <strain evidence="1 2">E01020</strain>
    </source>
</reference>
<organism evidence="1 2">
    <name type="scientific">Pedobacter changchengzhani</name>
    <dbReference type="NCBI Taxonomy" id="2529274"/>
    <lineage>
        <taxon>Bacteria</taxon>
        <taxon>Pseudomonadati</taxon>
        <taxon>Bacteroidota</taxon>
        <taxon>Sphingobacteriia</taxon>
        <taxon>Sphingobacteriales</taxon>
        <taxon>Sphingobacteriaceae</taxon>
        <taxon>Pedobacter</taxon>
    </lineage>
</organism>